<dbReference type="SMART" id="SM00558">
    <property type="entry name" value="JmjC"/>
    <property type="match status" value="1"/>
</dbReference>
<comment type="caution">
    <text evidence="11">The sequence shown here is derived from an EMBL/GenBank/DDBJ whole genome shotgun (WGS) entry which is preliminary data.</text>
</comment>
<dbReference type="SUPFAM" id="SSF51197">
    <property type="entry name" value="Clavaminate synthase-like"/>
    <property type="match status" value="1"/>
</dbReference>
<reference evidence="11" key="1">
    <citation type="journal article" date="2021" name="Open Biol.">
        <title>Shared evolutionary footprints suggest mitochondrial oxidative damage underlies multiple complex I losses in fungi.</title>
        <authorList>
            <person name="Schikora-Tamarit M.A."/>
            <person name="Marcet-Houben M."/>
            <person name="Nosek J."/>
            <person name="Gabaldon T."/>
        </authorList>
    </citation>
    <scope>NUCLEOTIDE SEQUENCE</scope>
    <source>
        <strain evidence="11">CBS6075</strain>
    </source>
</reference>
<evidence type="ECO:0000259" key="10">
    <source>
        <dbReference type="PROSITE" id="PS51184"/>
    </source>
</evidence>
<keyword evidence="3 6" id="KW-0863">Zinc-finger</keyword>
<keyword evidence="5" id="KW-0539">Nucleus</keyword>
<dbReference type="InterPro" id="IPR013637">
    <property type="entry name" value="Lys_sp_deMease-like_dom"/>
</dbReference>
<proteinExistence type="predicted"/>
<dbReference type="SUPFAM" id="SSF57903">
    <property type="entry name" value="FYVE/PHD zinc finger"/>
    <property type="match status" value="1"/>
</dbReference>
<dbReference type="OrthoDB" id="1678912at2759"/>
<dbReference type="GO" id="GO:0000785">
    <property type="term" value="C:chromatin"/>
    <property type="evidence" value="ECO:0007669"/>
    <property type="project" value="TreeGrafter"/>
</dbReference>
<dbReference type="Pfam" id="PF02375">
    <property type="entry name" value="JmjN"/>
    <property type="match status" value="1"/>
</dbReference>
<dbReference type="SMART" id="SM00545">
    <property type="entry name" value="JmjN"/>
    <property type="match status" value="1"/>
</dbReference>
<feature type="compositionally biased region" description="Polar residues" evidence="7">
    <location>
        <begin position="124"/>
        <end position="134"/>
    </location>
</feature>
<gene>
    <name evidence="11" type="ORF">OGAPHI_003252</name>
</gene>
<feature type="domain" description="JmjC" evidence="10">
    <location>
        <begin position="322"/>
        <end position="496"/>
    </location>
</feature>
<dbReference type="GO" id="GO:0008270">
    <property type="term" value="F:zinc ion binding"/>
    <property type="evidence" value="ECO:0007669"/>
    <property type="project" value="UniProtKB-KW"/>
</dbReference>
<keyword evidence="12" id="KW-1185">Reference proteome</keyword>
<evidence type="ECO:0000313" key="12">
    <source>
        <dbReference type="Proteomes" id="UP000769157"/>
    </source>
</evidence>
<comment type="subcellular location">
    <subcellularLocation>
        <location evidence="1">Nucleus</location>
    </subcellularLocation>
</comment>
<feature type="region of interest" description="Disordered" evidence="7">
    <location>
        <begin position="115"/>
        <end position="137"/>
    </location>
</feature>
<organism evidence="11 12">
    <name type="scientific">Ogataea philodendri</name>
    <dbReference type="NCBI Taxonomy" id="1378263"/>
    <lineage>
        <taxon>Eukaryota</taxon>
        <taxon>Fungi</taxon>
        <taxon>Dikarya</taxon>
        <taxon>Ascomycota</taxon>
        <taxon>Saccharomycotina</taxon>
        <taxon>Pichiomycetes</taxon>
        <taxon>Pichiales</taxon>
        <taxon>Pichiaceae</taxon>
        <taxon>Ogataea</taxon>
    </lineage>
</organism>
<dbReference type="Proteomes" id="UP000769157">
    <property type="component" value="Unassembled WGS sequence"/>
</dbReference>
<evidence type="ECO:0000256" key="6">
    <source>
        <dbReference type="PROSITE-ProRule" id="PRU00146"/>
    </source>
</evidence>
<dbReference type="PROSITE" id="PS50016">
    <property type="entry name" value="ZF_PHD_2"/>
    <property type="match status" value="1"/>
</dbReference>
<dbReference type="EMBL" id="JAEUBE010000199">
    <property type="protein sequence ID" value="KAH3666803.1"/>
    <property type="molecule type" value="Genomic_DNA"/>
</dbReference>
<evidence type="ECO:0000313" key="11">
    <source>
        <dbReference type="EMBL" id="KAH3666803.1"/>
    </source>
</evidence>
<evidence type="ECO:0000256" key="3">
    <source>
        <dbReference type="ARBA" id="ARBA00022771"/>
    </source>
</evidence>
<dbReference type="RefSeq" id="XP_046061759.1">
    <property type="nucleotide sequence ID" value="XM_046204211.1"/>
</dbReference>
<dbReference type="InterPro" id="IPR013083">
    <property type="entry name" value="Znf_RING/FYVE/PHD"/>
</dbReference>
<dbReference type="Gene3D" id="2.60.120.650">
    <property type="entry name" value="Cupin"/>
    <property type="match status" value="1"/>
</dbReference>
<name>A0A9P8P6N5_9ASCO</name>
<reference evidence="11" key="2">
    <citation type="submission" date="2021-01" db="EMBL/GenBank/DDBJ databases">
        <authorList>
            <person name="Schikora-Tamarit M.A."/>
        </authorList>
    </citation>
    <scope>NUCLEOTIDE SEQUENCE</scope>
    <source>
        <strain evidence="11">CBS6075</strain>
    </source>
</reference>
<keyword evidence="4" id="KW-0862">Zinc</keyword>
<dbReference type="Pfam" id="PF02373">
    <property type="entry name" value="JmjC"/>
    <property type="match status" value="1"/>
</dbReference>
<evidence type="ECO:0000256" key="2">
    <source>
        <dbReference type="ARBA" id="ARBA00022723"/>
    </source>
</evidence>
<dbReference type="SMART" id="SM00249">
    <property type="entry name" value="PHD"/>
    <property type="match status" value="1"/>
</dbReference>
<dbReference type="GO" id="GO:0010468">
    <property type="term" value="P:regulation of gene expression"/>
    <property type="evidence" value="ECO:0007669"/>
    <property type="project" value="TreeGrafter"/>
</dbReference>
<dbReference type="InterPro" id="IPR003347">
    <property type="entry name" value="JmjC_dom"/>
</dbReference>
<evidence type="ECO:0000256" key="7">
    <source>
        <dbReference type="SAM" id="MobiDB-lite"/>
    </source>
</evidence>
<evidence type="ECO:0000259" key="9">
    <source>
        <dbReference type="PROSITE" id="PS51183"/>
    </source>
</evidence>
<evidence type="ECO:0000256" key="1">
    <source>
        <dbReference type="ARBA" id="ARBA00004123"/>
    </source>
</evidence>
<dbReference type="PANTHER" id="PTHR10694:SF113">
    <property type="entry name" value="PROTEIN JUMONJI"/>
    <property type="match status" value="1"/>
</dbReference>
<dbReference type="PROSITE" id="PS01359">
    <property type="entry name" value="ZF_PHD_1"/>
    <property type="match status" value="1"/>
</dbReference>
<dbReference type="GO" id="GO:0006338">
    <property type="term" value="P:chromatin remodeling"/>
    <property type="evidence" value="ECO:0007669"/>
    <property type="project" value="TreeGrafter"/>
</dbReference>
<dbReference type="Pfam" id="PF08429">
    <property type="entry name" value="PLU-1"/>
    <property type="match status" value="1"/>
</dbReference>
<keyword evidence="2" id="KW-0479">Metal-binding</keyword>
<evidence type="ECO:0000259" key="8">
    <source>
        <dbReference type="PROSITE" id="PS50016"/>
    </source>
</evidence>
<dbReference type="Gene3D" id="3.30.40.10">
    <property type="entry name" value="Zinc/RING finger domain, C3HC4 (zinc finger)"/>
    <property type="match status" value="1"/>
</dbReference>
<feature type="compositionally biased region" description="Basic and acidic residues" evidence="7">
    <location>
        <begin position="87"/>
        <end position="101"/>
    </location>
</feature>
<dbReference type="PROSITE" id="PS51184">
    <property type="entry name" value="JMJC"/>
    <property type="match status" value="1"/>
</dbReference>
<dbReference type="InterPro" id="IPR001965">
    <property type="entry name" value="Znf_PHD"/>
</dbReference>
<dbReference type="CDD" id="cd15552">
    <property type="entry name" value="PHD_PHF3_like"/>
    <property type="match status" value="1"/>
</dbReference>
<evidence type="ECO:0000256" key="5">
    <source>
        <dbReference type="ARBA" id="ARBA00023242"/>
    </source>
</evidence>
<feature type="domain" description="JmjN" evidence="9">
    <location>
        <begin position="161"/>
        <end position="202"/>
    </location>
</feature>
<accession>A0A9P8P6N5</accession>
<dbReference type="PROSITE" id="PS51183">
    <property type="entry name" value="JMJN"/>
    <property type="match status" value="1"/>
</dbReference>
<dbReference type="InterPro" id="IPR019786">
    <property type="entry name" value="Zinc_finger_PHD-type_CS"/>
</dbReference>
<dbReference type="PANTHER" id="PTHR10694">
    <property type="entry name" value="LYSINE-SPECIFIC DEMETHYLASE"/>
    <property type="match status" value="1"/>
</dbReference>
<sequence>MLEERAPIGSQFDARVDPATRPKITLPSLSSLGDDFSLPPLNSIVSTPEPGETRITLPSLAKLTESISDALQPAHGSRYASPSEGLDQFKRSPEDQLESDRKRLALGVKQEEFRLFDPPRHRTQSAGPPSTDRFQTAHKPEYVLQNARSGEGDQLETACQIPVFRPSQDQFADPMAYVESLKDIGRKYGAIKVVVPNQHHRIHLPSKFATFSQSKKGAVVSGGYSQFIRKRDLLISLGFQPKFDRSTIHTPGYTTPDSKTLPSYDFYHWTGSEVDDDGALISGISSLEELDRNSERIQSTDDSFFWNNDVQTQFGVEVPEIDYTATGWNLRYLSVCDGSLLRYLNEESSLIQPKLHIGATYSFQAWTMEDHFLQRADYHHSGAVKKWYFIPPSEQEKYEKLRKTTVSDRKKLKNELFREFVSKQDILDDSLIMSPEELKQNGIEVFSTDQVPGEIVVKYPQTYSFNVSLGTTINESVNFASRCWLSTVLASIEWMQSQQIAPNFSTFKFLVNIANNCNDRDTLRDLEPVLDTLVGQEMDRREHVRDLHLKETSTGTANVVDTDLTDAYPSYIVLSDRKRSGESLTMSVAQFLETYDSDSHDYRLEFAVRMSDDALRTTQKVVRSKLVTGAQWLSKYQELISGYDKPSTKLIRPLLTEGESIFPRVDKLDPQDRDAYEVFDQLRRLYRLTEDWVARALKFLQFKVSTRMRQRKMEYSSDTESWNELEDLDRLIKEIPHLPISTPEMDQLLEYSNEIIKYNELVEQLMKQPDEKELESLHTLGASFGVKLDSFLLLDRILKRKQWLRKMETVDFYAIDTPAVAELLEEGLHVGSTQDQETIDKLQLVYAQAMEANRELAKNLGDVQQLQQLYEKYESLPLDRETRGNVVSVLDEYSTTYGQLEQIAQTVQLRFGEIAESDQLLRMIDSNLRYFDSSFNISRPFLAEITQKVAKYSYLVSEHQTLQFYEQQIDVWYEQLVLYFGLSKVKKLRSYFEEWQHADEQIFAEPPGSSNYCVCRQKHENGIMIECEQCEQWFHFGCLGLDEKDESEISGFLCPICDIDMKFKSTRHHLEQTDKKPTLAQLVEFVYWSNSQLTVLPAEYKNILWILRNCYTFKLSISNILENDLEGIRFALRRMEACRVNFEQDRLVLRAKVAELMRLPEVDRRDDATTHPQQVGGSE</sequence>
<dbReference type="AlphaFoldDB" id="A0A9P8P6N5"/>
<protein>
    <recommendedName>
        <fullName evidence="13">PHD-type domain-containing protein</fullName>
    </recommendedName>
</protein>
<dbReference type="GO" id="GO:0005634">
    <property type="term" value="C:nucleus"/>
    <property type="evidence" value="ECO:0007669"/>
    <property type="project" value="UniProtKB-SubCell"/>
</dbReference>
<dbReference type="InterPro" id="IPR011011">
    <property type="entry name" value="Znf_FYVE_PHD"/>
</dbReference>
<evidence type="ECO:0008006" key="13">
    <source>
        <dbReference type="Google" id="ProtNLM"/>
    </source>
</evidence>
<feature type="domain" description="PHD-type" evidence="8">
    <location>
        <begin position="1010"/>
        <end position="1060"/>
    </location>
</feature>
<dbReference type="GeneID" id="70235219"/>
<dbReference type="InterPro" id="IPR003349">
    <property type="entry name" value="JmjN"/>
</dbReference>
<feature type="region of interest" description="Disordered" evidence="7">
    <location>
        <begin position="74"/>
        <end position="101"/>
    </location>
</feature>
<dbReference type="Pfam" id="PF00628">
    <property type="entry name" value="PHD"/>
    <property type="match status" value="1"/>
</dbReference>
<dbReference type="InterPro" id="IPR019787">
    <property type="entry name" value="Znf_PHD-finger"/>
</dbReference>
<evidence type="ECO:0000256" key="4">
    <source>
        <dbReference type="ARBA" id="ARBA00022833"/>
    </source>
</evidence>